<sequence>MADQSAPWTWDTTSIYDLSVEIVNEFLVEKFGKYHFYTEETNGDTIKFWIPRKLSRMEKAHLKAKGPRAGM</sequence>
<reference evidence="1" key="1">
    <citation type="submission" date="2021-07" db="EMBL/GenBank/DDBJ databases">
        <authorList>
            <person name="Durling M."/>
        </authorList>
    </citation>
    <scope>NUCLEOTIDE SEQUENCE</scope>
</reference>
<comment type="caution">
    <text evidence="1">The sequence shown here is derived from an EMBL/GenBank/DDBJ whole genome shotgun (WGS) entry which is preliminary data.</text>
</comment>
<evidence type="ECO:0000313" key="1">
    <source>
        <dbReference type="EMBL" id="CAG8948907.1"/>
    </source>
</evidence>
<dbReference type="EMBL" id="CAJVRL010000001">
    <property type="protein sequence ID" value="CAG8948907.1"/>
    <property type="molecule type" value="Genomic_DNA"/>
</dbReference>
<organism evidence="1 2">
    <name type="scientific">Hymenoscyphus fraxineus</name>
    <dbReference type="NCBI Taxonomy" id="746836"/>
    <lineage>
        <taxon>Eukaryota</taxon>
        <taxon>Fungi</taxon>
        <taxon>Dikarya</taxon>
        <taxon>Ascomycota</taxon>
        <taxon>Pezizomycotina</taxon>
        <taxon>Leotiomycetes</taxon>
        <taxon>Helotiales</taxon>
        <taxon>Helotiaceae</taxon>
        <taxon>Hymenoscyphus</taxon>
    </lineage>
</organism>
<gene>
    <name evidence="1" type="ORF">HYFRA_00002033</name>
</gene>
<dbReference type="AlphaFoldDB" id="A0A9N9PNZ5"/>
<name>A0A9N9PNZ5_9HELO</name>
<dbReference type="OrthoDB" id="3473216at2759"/>
<dbReference type="Proteomes" id="UP000696280">
    <property type="component" value="Unassembled WGS sequence"/>
</dbReference>
<accession>A0A9N9PNZ5</accession>
<protein>
    <submittedName>
        <fullName evidence="1">Uncharacterized protein</fullName>
    </submittedName>
</protein>
<evidence type="ECO:0000313" key="2">
    <source>
        <dbReference type="Proteomes" id="UP000696280"/>
    </source>
</evidence>
<keyword evidence="2" id="KW-1185">Reference proteome</keyword>
<proteinExistence type="predicted"/>